<sequence length="271" mass="29811">MPAPDTRSPMKKQTSTLDSAPTPYRSEKISTAAESITATEEPPSSALSFSGEQVLFISSSDELHAHLLPHLKSWGLATTACHHPTAIRQDRLQKFQVVVLCGPKTSWNPKDENRLVAGAASIIECEADHPLQPKVINARIIEVSWRSLQGLFDALQLAVQPRPANSGRISSTDDVAHFQQIPAPIRTAFLESARSSLAIIKSSKNRKDVQRELHNLSGSLRFFDLTELSIRCAGLENGINHDGLMHHAHSLLALASQLDQLLEEIRISNDR</sequence>
<dbReference type="InterPro" id="IPR008207">
    <property type="entry name" value="Sig_transdc_His_kin_Hpt_dom"/>
</dbReference>
<dbReference type="Pfam" id="PF01627">
    <property type="entry name" value="Hpt"/>
    <property type="match status" value="1"/>
</dbReference>
<dbReference type="InterPro" id="IPR036641">
    <property type="entry name" value="HPT_dom_sf"/>
</dbReference>
<keyword evidence="1" id="KW-0902">Two-component regulatory system</keyword>
<evidence type="ECO:0000256" key="1">
    <source>
        <dbReference type="ARBA" id="ARBA00023012"/>
    </source>
</evidence>
<organism evidence="4 5">
    <name type="scientific">Delftia acidovorans (strain DSM 14801 / SPH-1)</name>
    <dbReference type="NCBI Taxonomy" id="398578"/>
    <lineage>
        <taxon>Bacteria</taxon>
        <taxon>Pseudomonadati</taxon>
        <taxon>Pseudomonadota</taxon>
        <taxon>Betaproteobacteria</taxon>
        <taxon>Burkholderiales</taxon>
        <taxon>Comamonadaceae</taxon>
        <taxon>Delftia</taxon>
    </lineage>
</organism>
<dbReference type="KEGG" id="dac:Daci_3935"/>
<evidence type="ECO:0000313" key="5">
    <source>
        <dbReference type="Proteomes" id="UP000000784"/>
    </source>
</evidence>
<dbReference type="STRING" id="398578.Daci_3935"/>
<accession>A9BWN9</accession>
<evidence type="ECO:0000256" key="2">
    <source>
        <dbReference type="SAM" id="MobiDB-lite"/>
    </source>
</evidence>
<dbReference type="AlphaFoldDB" id="A9BWN9"/>
<proteinExistence type="predicted"/>
<keyword evidence="5" id="KW-1185">Reference proteome</keyword>
<dbReference type="SUPFAM" id="SSF47226">
    <property type="entry name" value="Histidine-containing phosphotransfer domain, HPT domain"/>
    <property type="match status" value="1"/>
</dbReference>
<feature type="region of interest" description="Disordered" evidence="2">
    <location>
        <begin position="1"/>
        <end position="46"/>
    </location>
</feature>
<dbReference type="GO" id="GO:0004672">
    <property type="term" value="F:protein kinase activity"/>
    <property type="evidence" value="ECO:0007669"/>
    <property type="project" value="UniProtKB-ARBA"/>
</dbReference>
<dbReference type="HOGENOM" id="CLU_1270577_0_0_4"/>
<protein>
    <submittedName>
        <fullName evidence="4">Hpt domain protein</fullName>
    </submittedName>
</protein>
<dbReference type="GO" id="GO:0000160">
    <property type="term" value="P:phosphorelay signal transduction system"/>
    <property type="evidence" value="ECO:0007669"/>
    <property type="project" value="UniProtKB-KW"/>
</dbReference>
<reference evidence="5" key="2">
    <citation type="submission" date="2007-11" db="EMBL/GenBank/DDBJ databases">
        <title>Complete sequence of Delftia acidovorans DSM 14801 / SPH-1.</title>
        <authorList>
            <person name="Copeland A."/>
            <person name="Lucas S."/>
            <person name="Lapidus A."/>
            <person name="Barry K."/>
            <person name="Glavina del Rio T."/>
            <person name="Dalin E."/>
            <person name="Tice H."/>
            <person name="Pitluck S."/>
            <person name="Lowry S."/>
            <person name="Clum A."/>
            <person name="Schmutz J."/>
            <person name="Larimer F."/>
            <person name="Land M."/>
            <person name="Hauser L."/>
            <person name="Kyrpides N."/>
            <person name="Kim E."/>
            <person name="Schleheck D."/>
            <person name="Richardson P."/>
        </authorList>
    </citation>
    <scope>NUCLEOTIDE SEQUENCE [LARGE SCALE GENOMIC DNA]</scope>
    <source>
        <strain evidence="5">DSM 14801 / SPH-1</strain>
    </source>
</reference>
<name>A9BWN9_DELAS</name>
<evidence type="ECO:0000313" key="4">
    <source>
        <dbReference type="EMBL" id="ABX36566.1"/>
    </source>
</evidence>
<evidence type="ECO:0000259" key="3">
    <source>
        <dbReference type="Pfam" id="PF01627"/>
    </source>
</evidence>
<dbReference type="EMBL" id="CP000884">
    <property type="protein sequence ID" value="ABX36566.1"/>
    <property type="molecule type" value="Genomic_DNA"/>
</dbReference>
<dbReference type="Proteomes" id="UP000000784">
    <property type="component" value="Chromosome"/>
</dbReference>
<gene>
    <name evidence="4" type="ordered locus">Daci_3935</name>
</gene>
<dbReference type="Gene3D" id="1.20.120.160">
    <property type="entry name" value="HPT domain"/>
    <property type="match status" value="1"/>
</dbReference>
<feature type="domain" description="HPt" evidence="3">
    <location>
        <begin position="187"/>
        <end position="265"/>
    </location>
</feature>
<reference evidence="4 5" key="1">
    <citation type="journal article" date="2004" name="Appl. Environ. Microbiol.">
        <title>Mineralization of individual congeners of linear alkylbenzenesulfonate by defined pairs of heterotrophic bacteria.</title>
        <authorList>
            <person name="Schleheck D."/>
            <person name="Knepper T.P."/>
            <person name="Fischer K."/>
            <person name="Cook A.M."/>
        </authorList>
    </citation>
    <scope>NUCLEOTIDE SEQUENCE [LARGE SCALE GENOMIC DNA]</scope>
    <source>
        <strain evidence="5">DSM 14801 / SPH-1</strain>
    </source>
</reference>